<accession>A0A899FQM0</accession>
<dbReference type="AlphaFoldDB" id="A0A899FQM0"/>
<sequence length="95" mass="11016">MRKGDSQGLYTSLVIDGNALLDKVKKILWRIHVDPDHTRWSVVGQQLDGGWTVVFWWFVDTAKKSKIPTIKNIQIVAYLKIILLESMFVIFKIPF</sequence>
<keyword evidence="2" id="KW-1185">Reference proteome</keyword>
<dbReference type="EMBL" id="CP054541">
    <property type="protein sequence ID" value="QSL66230.1"/>
    <property type="molecule type" value="Genomic_DNA"/>
</dbReference>
<proteinExistence type="predicted"/>
<gene>
    <name evidence="1" type="ORF">MERGE_000605</name>
</gene>
<evidence type="ECO:0000313" key="1">
    <source>
        <dbReference type="EMBL" id="QSL66230.1"/>
    </source>
</evidence>
<name>A0A899FQM0_9ASCO</name>
<dbReference type="Proteomes" id="UP000663699">
    <property type="component" value="Chromosome 10"/>
</dbReference>
<evidence type="ECO:0000313" key="2">
    <source>
        <dbReference type="Proteomes" id="UP000663699"/>
    </source>
</evidence>
<reference evidence="1" key="1">
    <citation type="submission" date="2020-06" db="EMBL/GenBank/DDBJ databases">
        <title>Genomes of multiple members of Pneumocystis genus reveal paths to human pathogen Pneumocystis jirovecii.</title>
        <authorList>
            <person name="Cisse O.H."/>
            <person name="Ma L."/>
            <person name="Dekker J."/>
            <person name="Khil P."/>
            <person name="Jo J."/>
            <person name="Brenchley J."/>
            <person name="Blair R."/>
            <person name="Pahar B."/>
            <person name="Chabe M."/>
            <person name="Van Rompay K.A."/>
            <person name="Keesler R."/>
            <person name="Sukura A."/>
            <person name="Hirsch V."/>
            <person name="Kutty G."/>
            <person name="Liu Y."/>
            <person name="Peng L."/>
            <person name="Chen J."/>
            <person name="Song J."/>
            <person name="Weissenbacher-Lang C."/>
            <person name="Xu J."/>
            <person name="Upham N.S."/>
            <person name="Stajich J.E."/>
            <person name="Cuomo C.A."/>
            <person name="Cushion M.T."/>
            <person name="Kovacs J.A."/>
        </authorList>
    </citation>
    <scope>NUCLEOTIDE SEQUENCE</scope>
    <source>
        <strain evidence="1">2A</strain>
    </source>
</reference>
<protein>
    <submittedName>
        <fullName evidence="1">Uncharacterized protein</fullName>
    </submittedName>
</protein>
<organism evidence="1 2">
    <name type="scientific">Pneumocystis wakefieldiae</name>
    <dbReference type="NCBI Taxonomy" id="38082"/>
    <lineage>
        <taxon>Eukaryota</taxon>
        <taxon>Fungi</taxon>
        <taxon>Dikarya</taxon>
        <taxon>Ascomycota</taxon>
        <taxon>Taphrinomycotina</taxon>
        <taxon>Pneumocystomycetes</taxon>
        <taxon>Pneumocystaceae</taxon>
        <taxon>Pneumocystis</taxon>
    </lineage>
</organism>